<evidence type="ECO:0000256" key="4">
    <source>
        <dbReference type="ARBA" id="ARBA00022614"/>
    </source>
</evidence>
<dbReference type="InterPro" id="IPR001611">
    <property type="entry name" value="Leu-rich_rpt"/>
</dbReference>
<proteinExistence type="inferred from homology"/>
<reference evidence="13" key="1">
    <citation type="submission" date="2019-05" db="EMBL/GenBank/DDBJ databases">
        <title>The de novo reference genome and transcriptome assemblies of the wild tomato species Solanum chilense.</title>
        <authorList>
            <person name="Stam R."/>
            <person name="Nosenko T."/>
            <person name="Hoerger A.C."/>
            <person name="Stephan W."/>
            <person name="Seidel M.A."/>
            <person name="Kuhn J.M.M."/>
            <person name="Haberer G."/>
            <person name="Tellier A."/>
        </authorList>
    </citation>
    <scope>NUCLEOTIDE SEQUENCE</scope>
    <source>
        <tissue evidence="13">Mature leaves</tissue>
    </source>
</reference>
<dbReference type="Pfam" id="PF00560">
    <property type="entry name" value="LRR_1"/>
    <property type="match status" value="6"/>
</dbReference>
<keyword evidence="10" id="KW-0675">Receptor</keyword>
<dbReference type="GO" id="GO:0050832">
    <property type="term" value="P:defense response to fungus"/>
    <property type="evidence" value="ECO:0007669"/>
    <property type="project" value="UniProtKB-ARBA"/>
</dbReference>
<evidence type="ECO:0000313" key="13">
    <source>
        <dbReference type="EMBL" id="TMW91062.1"/>
    </source>
</evidence>
<keyword evidence="11" id="KW-0325">Glycoprotein</keyword>
<dbReference type="GO" id="GO:0005886">
    <property type="term" value="C:plasma membrane"/>
    <property type="evidence" value="ECO:0007669"/>
    <property type="project" value="UniProtKB-SubCell"/>
</dbReference>
<gene>
    <name evidence="13" type="ORF">EJD97_014836</name>
</gene>
<name>A0A6N2B835_SOLCI</name>
<keyword evidence="9" id="KW-0472">Membrane</keyword>
<sequence length="552" mass="61671">LCLFTVTFASTEEVFALLKWKATLKNNNNSLVASWTQSSNACGDWYGVMCFNGTVSKLDIRGVNVIGTLCDFSFSTLHFLAYVDLSMNNLSGVILPHIGNLTNLVYLDLHTNHISGIIPPLIGSLAKLQTIYIFLPPWIYSYGIGDLRSLAYLGLSTNSLNDSIPASLGNLTGLSSLNLHEKSSFWLYSRFIEDNNLVEDIPSSICNLTSLRILDLGRNNLKGEIPQCFDIMSVHLEVLDMHQNDLYGTHLENFSNGSVLRSLDLHDDKLEGKIPQSLANCKELELLDLGYNHLNNTFPMWLETLPKLKVLSLRSNKLHGAIRTLSDESMFYELRIIDLSYNAFTGNLSTSLFQKLKSMRKIDKPSKVPTYLGKFGERDYNDSVTVSTKGLELELVRILTIYVTIDLSSNKFEGYVPSNLGDLITLRGINLSHNRLQGNIPTSLGNLSFIESLDLSFNQLSGEIPQQLPALTSLSFLNLSHNHLKGCIPQGRQLSTFDNNSYECNDGLQGLPVSKGCGSNWTPKTNNSDYESDYEESCWNSDPQNCLRNRFI</sequence>
<dbReference type="InterPro" id="IPR013210">
    <property type="entry name" value="LRR_N_plant-typ"/>
</dbReference>
<dbReference type="Pfam" id="PF13855">
    <property type="entry name" value="LRR_8"/>
    <property type="match status" value="1"/>
</dbReference>
<evidence type="ECO:0000256" key="7">
    <source>
        <dbReference type="ARBA" id="ARBA00022737"/>
    </source>
</evidence>
<dbReference type="SMART" id="SM00369">
    <property type="entry name" value="LRR_TYP"/>
    <property type="match status" value="5"/>
</dbReference>
<dbReference type="FunFam" id="3.80.10.10:FF:000400">
    <property type="entry name" value="Nuclear pore complex protein NUP107"/>
    <property type="match status" value="1"/>
</dbReference>
<evidence type="ECO:0000256" key="11">
    <source>
        <dbReference type="ARBA" id="ARBA00023180"/>
    </source>
</evidence>
<evidence type="ECO:0000256" key="1">
    <source>
        <dbReference type="ARBA" id="ARBA00004251"/>
    </source>
</evidence>
<comment type="subcellular location">
    <subcellularLocation>
        <location evidence="1">Cell membrane</location>
        <topology evidence="1">Single-pass type I membrane protein</topology>
    </subcellularLocation>
</comment>
<evidence type="ECO:0000256" key="5">
    <source>
        <dbReference type="ARBA" id="ARBA00022692"/>
    </source>
</evidence>
<dbReference type="FunFam" id="3.80.10.10:FF:000041">
    <property type="entry name" value="LRR receptor-like serine/threonine-protein kinase ERECTA"/>
    <property type="match status" value="1"/>
</dbReference>
<evidence type="ECO:0000256" key="6">
    <source>
        <dbReference type="ARBA" id="ARBA00022729"/>
    </source>
</evidence>
<dbReference type="Pfam" id="PF08263">
    <property type="entry name" value="LRRNT_2"/>
    <property type="match status" value="1"/>
</dbReference>
<keyword evidence="3" id="KW-1003">Cell membrane</keyword>
<evidence type="ECO:0000256" key="8">
    <source>
        <dbReference type="ARBA" id="ARBA00022989"/>
    </source>
</evidence>
<feature type="domain" description="Leucine-rich repeat-containing N-terminal plant-type" evidence="12">
    <location>
        <begin position="12"/>
        <end position="50"/>
    </location>
</feature>
<dbReference type="FunFam" id="3.80.10.10:FF:000111">
    <property type="entry name" value="LRR receptor-like serine/threonine-protein kinase ERECTA"/>
    <property type="match status" value="1"/>
</dbReference>
<keyword evidence="8" id="KW-1133">Transmembrane helix</keyword>
<evidence type="ECO:0000256" key="10">
    <source>
        <dbReference type="ARBA" id="ARBA00023170"/>
    </source>
</evidence>
<keyword evidence="6" id="KW-0732">Signal</keyword>
<comment type="similarity">
    <text evidence="2">Belongs to the RLP family.</text>
</comment>
<dbReference type="AlphaFoldDB" id="A0A6N2B835"/>
<dbReference type="EMBL" id="RXGB01003886">
    <property type="protein sequence ID" value="TMW91062.1"/>
    <property type="molecule type" value="Genomic_DNA"/>
</dbReference>
<evidence type="ECO:0000256" key="2">
    <source>
        <dbReference type="ARBA" id="ARBA00009592"/>
    </source>
</evidence>
<keyword evidence="7" id="KW-0677">Repeat</keyword>
<accession>A0A6N2B835</accession>
<dbReference type="Gene3D" id="3.80.10.10">
    <property type="entry name" value="Ribonuclease Inhibitor"/>
    <property type="match status" value="3"/>
</dbReference>
<dbReference type="SUPFAM" id="SSF52058">
    <property type="entry name" value="L domain-like"/>
    <property type="match status" value="2"/>
</dbReference>
<evidence type="ECO:0000259" key="12">
    <source>
        <dbReference type="Pfam" id="PF08263"/>
    </source>
</evidence>
<dbReference type="InterPro" id="IPR003591">
    <property type="entry name" value="Leu-rich_rpt_typical-subtyp"/>
</dbReference>
<feature type="non-terminal residue" evidence="13">
    <location>
        <position position="1"/>
    </location>
</feature>
<keyword evidence="5" id="KW-0812">Transmembrane</keyword>
<dbReference type="PRINTS" id="PR00019">
    <property type="entry name" value="LEURICHRPT"/>
</dbReference>
<dbReference type="InterPro" id="IPR032675">
    <property type="entry name" value="LRR_dom_sf"/>
</dbReference>
<dbReference type="PANTHER" id="PTHR27004">
    <property type="entry name" value="RECEPTOR-LIKE PROTEIN 12 ISOFORM X1"/>
    <property type="match status" value="1"/>
</dbReference>
<comment type="caution">
    <text evidence="13">The sequence shown here is derived from an EMBL/GenBank/DDBJ whole genome shotgun (WGS) entry which is preliminary data.</text>
</comment>
<evidence type="ECO:0000256" key="9">
    <source>
        <dbReference type="ARBA" id="ARBA00023136"/>
    </source>
</evidence>
<organism evidence="13">
    <name type="scientific">Solanum chilense</name>
    <name type="common">Tomato</name>
    <name type="synonym">Lycopersicon chilense</name>
    <dbReference type="NCBI Taxonomy" id="4083"/>
    <lineage>
        <taxon>Eukaryota</taxon>
        <taxon>Viridiplantae</taxon>
        <taxon>Streptophyta</taxon>
        <taxon>Embryophyta</taxon>
        <taxon>Tracheophyta</taxon>
        <taxon>Spermatophyta</taxon>
        <taxon>Magnoliopsida</taxon>
        <taxon>eudicotyledons</taxon>
        <taxon>Gunneridae</taxon>
        <taxon>Pentapetalae</taxon>
        <taxon>asterids</taxon>
        <taxon>lamiids</taxon>
        <taxon>Solanales</taxon>
        <taxon>Solanaceae</taxon>
        <taxon>Solanoideae</taxon>
        <taxon>Solaneae</taxon>
        <taxon>Solanum</taxon>
        <taxon>Solanum subgen. Lycopersicon</taxon>
    </lineage>
</organism>
<keyword evidence="4" id="KW-0433">Leucine-rich repeat</keyword>
<protein>
    <recommendedName>
        <fullName evidence="12">Leucine-rich repeat-containing N-terminal plant-type domain-containing protein</fullName>
    </recommendedName>
</protein>
<dbReference type="PANTHER" id="PTHR27004:SF375">
    <property type="entry name" value="LEUCINE-RICH REPEAT-CONTAINING N-TERMINAL PLANT-TYPE DOMAIN-CONTAINING PROTEIN"/>
    <property type="match status" value="1"/>
</dbReference>
<evidence type="ECO:0000256" key="3">
    <source>
        <dbReference type="ARBA" id="ARBA00022475"/>
    </source>
</evidence>